<dbReference type="EMBL" id="ASHM01000123">
    <property type="protein sequence ID" value="PNY03954.1"/>
    <property type="molecule type" value="Genomic_DNA"/>
</dbReference>
<comment type="caution">
    <text evidence="2">The sequence shown here is derived from an EMBL/GenBank/DDBJ whole genome shotgun (WGS) entry which is preliminary data.</text>
</comment>
<feature type="region of interest" description="Disordered" evidence="1">
    <location>
        <begin position="88"/>
        <end position="131"/>
    </location>
</feature>
<feature type="compositionally biased region" description="Basic and acidic residues" evidence="1">
    <location>
        <begin position="108"/>
        <end position="121"/>
    </location>
</feature>
<feature type="compositionally biased region" description="Basic and acidic residues" evidence="1">
    <location>
        <begin position="60"/>
        <end position="74"/>
    </location>
</feature>
<reference evidence="2 3" key="1">
    <citation type="journal article" date="2014" name="Am. J. Bot.">
        <title>Genome assembly and annotation for red clover (Trifolium pratense; Fabaceae).</title>
        <authorList>
            <person name="Istvanek J."/>
            <person name="Jaros M."/>
            <person name="Krenek A."/>
            <person name="Repkova J."/>
        </authorList>
    </citation>
    <scope>NUCLEOTIDE SEQUENCE [LARGE SCALE GENOMIC DNA]</scope>
    <source>
        <strain evidence="3">cv. Tatra</strain>
        <tissue evidence="2">Young leaves</tissue>
    </source>
</reference>
<evidence type="ECO:0000313" key="3">
    <source>
        <dbReference type="Proteomes" id="UP000236291"/>
    </source>
</evidence>
<dbReference type="PANTHER" id="PTHR23140:SF0">
    <property type="entry name" value="U2 SNRNP-ASSOCIATED SURP MOTIF-CONTAINING PROTEIN"/>
    <property type="match status" value="1"/>
</dbReference>
<evidence type="ECO:0000313" key="2">
    <source>
        <dbReference type="EMBL" id="PNY03954.1"/>
    </source>
</evidence>
<sequence>MGLIIRYSRWWASAPKAVHNRVAAIGNLDISDSLENVEAFFANAKMSSFSITRKKTPFQKHREEEEAKKKRAEDETARLYAEFVESFQGDNAPGSKTFVRGGTINPNDKLKDDSEGEKSKDGVSGPKKGSR</sequence>
<evidence type="ECO:0000256" key="1">
    <source>
        <dbReference type="SAM" id="MobiDB-lite"/>
    </source>
</evidence>
<proteinExistence type="predicted"/>
<dbReference type="PANTHER" id="PTHR23140">
    <property type="entry name" value="RNA PROCESSING PROTEIN LD23810P"/>
    <property type="match status" value="1"/>
</dbReference>
<name>A0A2K3NLN9_TRIPR</name>
<protein>
    <submittedName>
        <fullName evidence="2">U2 snRNP-associated SURP motif-containing-like protein</fullName>
    </submittedName>
</protein>
<dbReference type="GO" id="GO:0003723">
    <property type="term" value="F:RNA binding"/>
    <property type="evidence" value="ECO:0007669"/>
    <property type="project" value="TreeGrafter"/>
</dbReference>
<dbReference type="GO" id="GO:0005634">
    <property type="term" value="C:nucleus"/>
    <property type="evidence" value="ECO:0007669"/>
    <property type="project" value="TreeGrafter"/>
</dbReference>
<gene>
    <name evidence="2" type="ORF">L195_g000364</name>
</gene>
<dbReference type="AlphaFoldDB" id="A0A2K3NLN9"/>
<organism evidence="2 3">
    <name type="scientific">Trifolium pratense</name>
    <name type="common">Red clover</name>
    <dbReference type="NCBI Taxonomy" id="57577"/>
    <lineage>
        <taxon>Eukaryota</taxon>
        <taxon>Viridiplantae</taxon>
        <taxon>Streptophyta</taxon>
        <taxon>Embryophyta</taxon>
        <taxon>Tracheophyta</taxon>
        <taxon>Spermatophyta</taxon>
        <taxon>Magnoliopsida</taxon>
        <taxon>eudicotyledons</taxon>
        <taxon>Gunneridae</taxon>
        <taxon>Pentapetalae</taxon>
        <taxon>rosids</taxon>
        <taxon>fabids</taxon>
        <taxon>Fabales</taxon>
        <taxon>Fabaceae</taxon>
        <taxon>Papilionoideae</taxon>
        <taxon>50 kb inversion clade</taxon>
        <taxon>NPAAA clade</taxon>
        <taxon>Hologalegina</taxon>
        <taxon>IRL clade</taxon>
        <taxon>Trifolieae</taxon>
        <taxon>Trifolium</taxon>
    </lineage>
</organism>
<feature type="region of interest" description="Disordered" evidence="1">
    <location>
        <begin position="55"/>
        <end position="74"/>
    </location>
</feature>
<reference evidence="2 3" key="2">
    <citation type="journal article" date="2017" name="Front. Plant Sci.">
        <title>Gene Classification and Mining of Molecular Markers Useful in Red Clover (Trifolium pratense) Breeding.</title>
        <authorList>
            <person name="Istvanek J."/>
            <person name="Dluhosova J."/>
            <person name="Dluhos P."/>
            <person name="Patkova L."/>
            <person name="Nedelnik J."/>
            <person name="Repkova J."/>
        </authorList>
    </citation>
    <scope>NUCLEOTIDE SEQUENCE [LARGE SCALE GENOMIC DNA]</scope>
    <source>
        <strain evidence="3">cv. Tatra</strain>
        <tissue evidence="2">Young leaves</tissue>
    </source>
</reference>
<dbReference type="InterPro" id="IPR051485">
    <property type="entry name" value="SR-CTD_assoc_factor"/>
</dbReference>
<accession>A0A2K3NLN9</accession>
<dbReference type="Proteomes" id="UP000236291">
    <property type="component" value="Unassembled WGS sequence"/>
</dbReference>
<dbReference type="STRING" id="57577.A0A2K3NLN9"/>